<dbReference type="Proteomes" id="UP000639606">
    <property type="component" value="Unassembled WGS sequence"/>
</dbReference>
<feature type="compositionally biased region" description="Low complexity" evidence="1">
    <location>
        <begin position="85"/>
        <end position="99"/>
    </location>
</feature>
<keyword evidence="3" id="KW-1185">Reference proteome</keyword>
<reference evidence="2" key="1">
    <citation type="journal article" date="2014" name="Int. J. Syst. Evol. Microbiol.">
        <title>Complete genome sequence of Corynebacterium casei LMG S-19264T (=DSM 44701T), isolated from a smear-ripened cheese.</title>
        <authorList>
            <consortium name="US DOE Joint Genome Institute (JGI-PGF)"/>
            <person name="Walter F."/>
            <person name="Albersmeier A."/>
            <person name="Kalinowski J."/>
            <person name="Ruckert C."/>
        </authorList>
    </citation>
    <scope>NUCLEOTIDE SEQUENCE</scope>
    <source>
        <strain evidence="2">JCM 3313</strain>
    </source>
</reference>
<feature type="region of interest" description="Disordered" evidence="1">
    <location>
        <begin position="1"/>
        <end position="198"/>
    </location>
</feature>
<sequence length="389" mass="39901">MPPIPGANGVPNPGPIPTGAMPPIPPMPAVPPPGGTPRGINPPGANPPGGNPRGGAPGTPGRGPVAPPSTNTTPVNAMWPPAGPRPGAVPNVPGVVGPPQGIFTPTPPAADSLKPIADANPPRPAPPAVPMPDPGPGKPPGPLDPLGGHGPKGDAAPPVVTGGDKPAPQPAPQPASPPAAQTPPQPQPVPPPVKPVMAPPNILDLLDPRGYPGGENLPAPDGPKADAAWPATTIDGKPWADLQNLTPEQSQKWIDNLRNILDTKTDGAFFWSGSLYDSDGNRISVMTEAEYMAKADGRNTLEGTLDDKGIKLPGWGNTSPEGKAVWDSVSASLAHGAKGDVYVLLGPQRRPDNVFHMTEFPILQQNPNVNRVIAIDVLNKQETVIFTRQ</sequence>
<dbReference type="EMBL" id="BMRG01000017">
    <property type="protein sequence ID" value="GGP77949.1"/>
    <property type="molecule type" value="Genomic_DNA"/>
</dbReference>
<evidence type="ECO:0000313" key="3">
    <source>
        <dbReference type="Proteomes" id="UP000639606"/>
    </source>
</evidence>
<comment type="caution">
    <text evidence="2">The sequence shown here is derived from an EMBL/GenBank/DDBJ whole genome shotgun (WGS) entry which is preliminary data.</text>
</comment>
<dbReference type="AlphaFoldDB" id="A0A918ASI6"/>
<evidence type="ECO:0000256" key="1">
    <source>
        <dbReference type="SAM" id="MobiDB-lite"/>
    </source>
</evidence>
<name>A0A918ASI6_9PSEU</name>
<gene>
    <name evidence="2" type="ORF">GCM10010185_59810</name>
</gene>
<accession>A0A918ASI6</accession>
<proteinExistence type="predicted"/>
<organism evidence="2 3">
    <name type="scientific">Saccharothrix coeruleofusca</name>
    <dbReference type="NCBI Taxonomy" id="33919"/>
    <lineage>
        <taxon>Bacteria</taxon>
        <taxon>Bacillati</taxon>
        <taxon>Actinomycetota</taxon>
        <taxon>Actinomycetes</taxon>
        <taxon>Pseudonocardiales</taxon>
        <taxon>Pseudonocardiaceae</taxon>
        <taxon>Saccharothrix</taxon>
    </lineage>
</organism>
<protein>
    <submittedName>
        <fullName evidence="2">Uncharacterized protein</fullName>
    </submittedName>
</protein>
<feature type="compositionally biased region" description="Gly residues" evidence="1">
    <location>
        <begin position="51"/>
        <end position="61"/>
    </location>
</feature>
<reference evidence="2" key="2">
    <citation type="submission" date="2020-09" db="EMBL/GenBank/DDBJ databases">
        <authorList>
            <person name="Sun Q."/>
            <person name="Ohkuma M."/>
        </authorList>
    </citation>
    <scope>NUCLEOTIDE SEQUENCE</scope>
    <source>
        <strain evidence="2">JCM 3313</strain>
    </source>
</reference>
<feature type="compositionally biased region" description="Pro residues" evidence="1">
    <location>
        <begin position="121"/>
        <end position="143"/>
    </location>
</feature>
<evidence type="ECO:0000313" key="2">
    <source>
        <dbReference type="EMBL" id="GGP77949.1"/>
    </source>
</evidence>
<feature type="compositionally biased region" description="Pro residues" evidence="1">
    <location>
        <begin position="12"/>
        <end position="35"/>
    </location>
</feature>
<feature type="compositionally biased region" description="Pro residues" evidence="1">
    <location>
        <begin position="167"/>
        <end position="198"/>
    </location>
</feature>
<dbReference type="SUPFAM" id="SSF52309">
    <property type="entry name" value="N-(deoxy)ribosyltransferase-like"/>
    <property type="match status" value="1"/>
</dbReference>